<evidence type="ECO:0000256" key="1">
    <source>
        <dbReference type="ARBA" id="ARBA00001633"/>
    </source>
</evidence>
<dbReference type="GO" id="GO:0000162">
    <property type="term" value="P:L-tryptophan biosynthetic process"/>
    <property type="evidence" value="ECO:0007669"/>
    <property type="project" value="UniProtKB-UniRule"/>
</dbReference>
<evidence type="ECO:0000256" key="5">
    <source>
        <dbReference type="ARBA" id="ARBA00022822"/>
    </source>
</evidence>
<evidence type="ECO:0000313" key="10">
    <source>
        <dbReference type="EMBL" id="KEQ00679.1"/>
    </source>
</evidence>
<dbReference type="SUPFAM" id="SSF51366">
    <property type="entry name" value="Ribulose-phoshate binding barrel"/>
    <property type="match status" value="1"/>
</dbReference>
<feature type="domain" description="Indole-3-glycerol phosphate synthase" evidence="9">
    <location>
        <begin position="5"/>
        <end position="255"/>
    </location>
</feature>
<dbReference type="NCBIfam" id="NF001377">
    <property type="entry name" value="PRK00278.2-4"/>
    <property type="match status" value="1"/>
</dbReference>
<dbReference type="EMBL" id="AVQL01000447">
    <property type="protein sequence ID" value="KEQ00679.1"/>
    <property type="molecule type" value="Genomic_DNA"/>
</dbReference>
<dbReference type="FunFam" id="3.20.20.70:FF:000024">
    <property type="entry name" value="Indole-3-glycerol phosphate synthase"/>
    <property type="match status" value="1"/>
</dbReference>
<organism evidence="10 11">
    <name type="scientific">Snodgrassella alvi SCGC AB-598-J21</name>
    <dbReference type="NCBI Taxonomy" id="1385367"/>
    <lineage>
        <taxon>Bacteria</taxon>
        <taxon>Pseudomonadati</taxon>
        <taxon>Pseudomonadota</taxon>
        <taxon>Betaproteobacteria</taxon>
        <taxon>Neisseriales</taxon>
        <taxon>Neisseriaceae</taxon>
        <taxon>Snodgrassella</taxon>
    </lineage>
</organism>
<gene>
    <name evidence="8" type="primary">trpC</name>
    <name evidence="10" type="ORF">SASC598J21_015830</name>
</gene>
<evidence type="ECO:0000256" key="2">
    <source>
        <dbReference type="ARBA" id="ARBA00004696"/>
    </source>
</evidence>
<dbReference type="InterPro" id="IPR045186">
    <property type="entry name" value="Indole-3-glycerol_P_synth"/>
</dbReference>
<dbReference type="Gene3D" id="3.20.20.70">
    <property type="entry name" value="Aldolase class I"/>
    <property type="match status" value="1"/>
</dbReference>
<dbReference type="PROSITE" id="PS00614">
    <property type="entry name" value="IGPS"/>
    <property type="match status" value="1"/>
</dbReference>
<dbReference type="Proteomes" id="UP000027644">
    <property type="component" value="Unassembled WGS sequence"/>
</dbReference>
<dbReference type="HAMAP" id="MF_00134_B">
    <property type="entry name" value="IGPS_B"/>
    <property type="match status" value="1"/>
</dbReference>
<comment type="pathway">
    <text evidence="2 8">Amino-acid biosynthesis; L-tryptophan biosynthesis; L-tryptophan from chorismate: step 4/5.</text>
</comment>
<evidence type="ECO:0000259" key="9">
    <source>
        <dbReference type="Pfam" id="PF00218"/>
    </source>
</evidence>
<protein>
    <recommendedName>
        <fullName evidence="8">Indole-3-glycerol phosphate synthase</fullName>
        <shortName evidence="8">IGPS</shortName>
        <ecNumber evidence="8">4.1.1.48</ecNumber>
    </recommendedName>
</protein>
<dbReference type="GO" id="GO:0004640">
    <property type="term" value="F:phosphoribosylanthranilate isomerase activity"/>
    <property type="evidence" value="ECO:0007669"/>
    <property type="project" value="TreeGrafter"/>
</dbReference>
<dbReference type="EC" id="4.1.1.48" evidence="8"/>
<dbReference type="PANTHER" id="PTHR22854">
    <property type="entry name" value="TRYPTOPHAN BIOSYNTHESIS PROTEIN"/>
    <property type="match status" value="1"/>
</dbReference>
<comment type="similarity">
    <text evidence="8">Belongs to the TrpC family.</text>
</comment>
<comment type="catalytic activity">
    <reaction evidence="1 8">
        <text>1-(2-carboxyphenylamino)-1-deoxy-D-ribulose 5-phosphate + H(+) = (1S,2R)-1-C-(indol-3-yl)glycerol 3-phosphate + CO2 + H2O</text>
        <dbReference type="Rhea" id="RHEA:23476"/>
        <dbReference type="ChEBI" id="CHEBI:15377"/>
        <dbReference type="ChEBI" id="CHEBI:15378"/>
        <dbReference type="ChEBI" id="CHEBI:16526"/>
        <dbReference type="ChEBI" id="CHEBI:58613"/>
        <dbReference type="ChEBI" id="CHEBI:58866"/>
        <dbReference type="EC" id="4.1.1.48"/>
    </reaction>
</comment>
<reference evidence="10 11" key="1">
    <citation type="journal article" date="2014" name="PLoS Genet.">
        <title>Hidden diversity in honey bee gut symbionts detected by single-cell genomics.</title>
        <authorList>
            <person name="Engel P."/>
            <person name="Stepanauskas R."/>
            <person name="Moran N."/>
        </authorList>
    </citation>
    <scope>NUCLEOTIDE SEQUENCE [LARGE SCALE GENOMIC DNA]</scope>
    <source>
        <strain evidence="10 11">SCGC AB-598-J21</strain>
    </source>
</reference>
<evidence type="ECO:0000256" key="3">
    <source>
        <dbReference type="ARBA" id="ARBA00022605"/>
    </source>
</evidence>
<accession>A0A074VZM2</accession>
<dbReference type="InterPro" id="IPR013785">
    <property type="entry name" value="Aldolase_TIM"/>
</dbReference>
<sequence length="262" mass="29283">MSDILNKIIATKKTEMVTAKTAESLAEVRAKAYDQAPARPFLEAIHTKHHQGKAAIIAEVKKASPSKGLIRPDFSPEKIARDYQLGGAACMSVLTDKNYFQGNLGYLNLARNACNLPVLRKDFIIDVYQVYQSRAYNADAILLIAAALSRTQLTEYEAIAHELGMTVLLEIHNEDELEKCINMRTPLWGVNNRNLRTFEVDLQQTIKLLPALTGKTIVTESGIFTTNDIHMMQQHQVNTFLIGESLMRKQNIADELSLLVNA</sequence>
<evidence type="ECO:0000256" key="4">
    <source>
        <dbReference type="ARBA" id="ARBA00022793"/>
    </source>
</evidence>
<dbReference type="PANTHER" id="PTHR22854:SF2">
    <property type="entry name" value="INDOLE-3-GLYCEROL-PHOSPHATE SYNTHASE"/>
    <property type="match status" value="1"/>
</dbReference>
<keyword evidence="7 8" id="KW-0456">Lyase</keyword>
<evidence type="ECO:0000256" key="7">
    <source>
        <dbReference type="ARBA" id="ARBA00023239"/>
    </source>
</evidence>
<comment type="caution">
    <text evidence="10">The sequence shown here is derived from an EMBL/GenBank/DDBJ whole genome shotgun (WGS) entry which is preliminary data.</text>
</comment>
<name>A0A074VZM2_9NEIS</name>
<evidence type="ECO:0000256" key="6">
    <source>
        <dbReference type="ARBA" id="ARBA00023141"/>
    </source>
</evidence>
<evidence type="ECO:0000313" key="11">
    <source>
        <dbReference type="Proteomes" id="UP000027644"/>
    </source>
</evidence>
<dbReference type="Pfam" id="PF00218">
    <property type="entry name" value="IGPS"/>
    <property type="match status" value="1"/>
</dbReference>
<dbReference type="UniPathway" id="UPA00035">
    <property type="reaction ID" value="UER00043"/>
</dbReference>
<dbReference type="GO" id="GO:0004425">
    <property type="term" value="F:indole-3-glycerol-phosphate synthase activity"/>
    <property type="evidence" value="ECO:0007669"/>
    <property type="project" value="UniProtKB-UniRule"/>
</dbReference>
<dbReference type="NCBIfam" id="NF001373">
    <property type="entry name" value="PRK00278.1-6"/>
    <property type="match status" value="1"/>
</dbReference>
<dbReference type="CDD" id="cd00331">
    <property type="entry name" value="IGPS"/>
    <property type="match status" value="1"/>
</dbReference>
<keyword evidence="3 8" id="KW-0028">Amino-acid biosynthesis</keyword>
<keyword evidence="5 8" id="KW-0822">Tryptophan biosynthesis</keyword>
<dbReference type="AlphaFoldDB" id="A0A074VZM2"/>
<dbReference type="InterPro" id="IPR013798">
    <property type="entry name" value="Indole-3-glycerol_P_synth_dom"/>
</dbReference>
<dbReference type="InterPro" id="IPR001468">
    <property type="entry name" value="Indole-3-GlycerolPSynthase_CS"/>
</dbReference>
<dbReference type="InterPro" id="IPR011060">
    <property type="entry name" value="RibuloseP-bd_barrel"/>
</dbReference>
<proteinExistence type="inferred from homology"/>
<keyword evidence="4 8" id="KW-0210">Decarboxylase</keyword>
<keyword evidence="6 8" id="KW-0057">Aromatic amino acid biosynthesis</keyword>
<evidence type="ECO:0000256" key="8">
    <source>
        <dbReference type="HAMAP-Rule" id="MF_00134"/>
    </source>
</evidence>